<evidence type="ECO:0000313" key="2">
    <source>
        <dbReference type="EMBL" id="CAC5345607.1"/>
    </source>
</evidence>
<reference evidence="2" key="1">
    <citation type="submission" date="2020-05" db="EMBL/GenBank/DDBJ databases">
        <authorList>
            <consortium name="Genoscope - CEA"/>
            <person name="William W."/>
        </authorList>
    </citation>
    <scope>NUCLEOTIDE SEQUENCE [LARGE SCALE GENOMIC DNA]</scope>
    <source>
        <strain evidence="2">PCC 7821</strain>
    </source>
</reference>
<keyword evidence="1" id="KW-0472">Membrane</keyword>
<comment type="caution">
    <text evidence="2">The sequence shown here is derived from an EMBL/GenBank/DDBJ whole genome shotgun (WGS) entry which is preliminary data.</text>
</comment>
<dbReference type="Proteomes" id="UP000196521">
    <property type="component" value="Unassembled WGS sequence"/>
</dbReference>
<keyword evidence="3" id="KW-1185">Reference proteome</keyword>
<keyword evidence="1" id="KW-1133">Transmembrane helix</keyword>
<proteinExistence type="predicted"/>
<accession>A0A6J7ZRM5</accession>
<evidence type="ECO:0000256" key="1">
    <source>
        <dbReference type="SAM" id="Phobius"/>
    </source>
</evidence>
<keyword evidence="1" id="KW-0812">Transmembrane</keyword>
<gene>
    <name evidence="2" type="ORF">PLAN_70184</name>
</gene>
<protein>
    <submittedName>
        <fullName evidence="2">Uncharacterized protein</fullName>
    </submittedName>
</protein>
<evidence type="ECO:0000313" key="3">
    <source>
        <dbReference type="Proteomes" id="UP000196521"/>
    </source>
</evidence>
<feature type="transmembrane region" description="Helical" evidence="1">
    <location>
        <begin position="12"/>
        <end position="32"/>
    </location>
</feature>
<name>A0A6J7ZRM5_PLARU</name>
<dbReference type="AlphaFoldDB" id="A0A6J7ZRM5"/>
<organism evidence="2 3">
    <name type="scientific">Planktothrix rubescens CCAP 1459/22</name>
    <dbReference type="NCBI Taxonomy" id="329571"/>
    <lineage>
        <taxon>Bacteria</taxon>
        <taxon>Bacillati</taxon>
        <taxon>Cyanobacteriota</taxon>
        <taxon>Cyanophyceae</taxon>
        <taxon>Oscillatoriophycideae</taxon>
        <taxon>Oscillatoriales</taxon>
        <taxon>Microcoleaceae</taxon>
        <taxon>Planktothrix</taxon>
    </lineage>
</organism>
<sequence>MWVSPRQRPLSPPYYLFLSLISSYLGLCFKGWEARSRVDKFLGYFPDNNRTIHKNDDNFGKID</sequence>
<dbReference type="EMBL" id="CZCZ02000017">
    <property type="protein sequence ID" value="CAC5345607.1"/>
    <property type="molecule type" value="Genomic_DNA"/>
</dbReference>